<gene>
    <name evidence="1" type="ORF">Taro_033239</name>
</gene>
<dbReference type="EMBL" id="NMUH01002522">
    <property type="protein sequence ID" value="MQM00504.1"/>
    <property type="molecule type" value="Genomic_DNA"/>
</dbReference>
<dbReference type="AlphaFoldDB" id="A0A843W8G9"/>
<organism evidence="1 2">
    <name type="scientific">Colocasia esculenta</name>
    <name type="common">Wild taro</name>
    <name type="synonym">Arum esculentum</name>
    <dbReference type="NCBI Taxonomy" id="4460"/>
    <lineage>
        <taxon>Eukaryota</taxon>
        <taxon>Viridiplantae</taxon>
        <taxon>Streptophyta</taxon>
        <taxon>Embryophyta</taxon>
        <taxon>Tracheophyta</taxon>
        <taxon>Spermatophyta</taxon>
        <taxon>Magnoliopsida</taxon>
        <taxon>Liliopsida</taxon>
        <taxon>Araceae</taxon>
        <taxon>Aroideae</taxon>
        <taxon>Colocasieae</taxon>
        <taxon>Colocasia</taxon>
    </lineage>
</organism>
<keyword evidence="2" id="KW-1185">Reference proteome</keyword>
<reference evidence="1" key="1">
    <citation type="submission" date="2017-07" db="EMBL/GenBank/DDBJ databases">
        <title>Taro Niue Genome Assembly and Annotation.</title>
        <authorList>
            <person name="Atibalentja N."/>
            <person name="Keating K."/>
            <person name="Fields C.J."/>
        </authorList>
    </citation>
    <scope>NUCLEOTIDE SEQUENCE</scope>
    <source>
        <strain evidence="1">Niue_2</strain>
        <tissue evidence="1">Leaf</tissue>
    </source>
</reference>
<accession>A0A843W8G9</accession>
<dbReference type="Proteomes" id="UP000652761">
    <property type="component" value="Unassembled WGS sequence"/>
</dbReference>
<comment type="caution">
    <text evidence="1">The sequence shown here is derived from an EMBL/GenBank/DDBJ whole genome shotgun (WGS) entry which is preliminary data.</text>
</comment>
<evidence type="ECO:0000313" key="2">
    <source>
        <dbReference type="Proteomes" id="UP000652761"/>
    </source>
</evidence>
<proteinExistence type="predicted"/>
<protein>
    <submittedName>
        <fullName evidence="1">Uncharacterized protein</fullName>
    </submittedName>
</protein>
<name>A0A843W8G9_COLES</name>
<sequence>MPHFRELRPESLKVPGMGLQLCGLQVCPVIDTVVIVVGERRLTSCGLTRVVCLVVGTVVL</sequence>
<evidence type="ECO:0000313" key="1">
    <source>
        <dbReference type="EMBL" id="MQM00504.1"/>
    </source>
</evidence>